<organism evidence="2">
    <name type="scientific">viral metagenome</name>
    <dbReference type="NCBI Taxonomy" id="1070528"/>
    <lineage>
        <taxon>unclassified sequences</taxon>
        <taxon>metagenomes</taxon>
        <taxon>organismal metagenomes</taxon>
    </lineage>
</organism>
<dbReference type="AlphaFoldDB" id="A0A6M3M7H9"/>
<gene>
    <name evidence="1" type="ORF">MM171A00439_0025</name>
    <name evidence="2" type="ORF">MM171B00856_0011</name>
</gene>
<evidence type="ECO:0000313" key="2">
    <source>
        <dbReference type="EMBL" id="QJB03198.1"/>
    </source>
</evidence>
<accession>A0A6M3M7H9</accession>
<protein>
    <submittedName>
        <fullName evidence="2">Uncharacterized protein</fullName>
    </submittedName>
</protein>
<dbReference type="EMBL" id="MT143830">
    <property type="protein sequence ID" value="QJB03198.1"/>
    <property type="molecule type" value="Genomic_DNA"/>
</dbReference>
<proteinExistence type="predicted"/>
<reference evidence="2" key="1">
    <citation type="submission" date="2020-03" db="EMBL/GenBank/DDBJ databases">
        <title>The deep terrestrial virosphere.</title>
        <authorList>
            <person name="Holmfeldt K."/>
            <person name="Nilsson E."/>
            <person name="Simone D."/>
            <person name="Lopez-Fernandez M."/>
            <person name="Wu X."/>
            <person name="de Brujin I."/>
            <person name="Lundin D."/>
            <person name="Andersson A."/>
            <person name="Bertilsson S."/>
            <person name="Dopson M."/>
        </authorList>
    </citation>
    <scope>NUCLEOTIDE SEQUENCE</scope>
    <source>
        <strain evidence="1">MM171A00439</strain>
        <strain evidence="2">MM171B00856</strain>
    </source>
</reference>
<evidence type="ECO:0000313" key="1">
    <source>
        <dbReference type="EMBL" id="QJB00473.1"/>
    </source>
</evidence>
<name>A0A6M3M7H9_9ZZZZ</name>
<dbReference type="EMBL" id="MT143694">
    <property type="protein sequence ID" value="QJB00473.1"/>
    <property type="molecule type" value="Genomic_DNA"/>
</dbReference>
<sequence length="59" mass="7285">MKAWRWFYHLPGQVYAYGPTTEYLSSESEVRERVRRSWGFKRLPRGTEVWKSNYRKEMP</sequence>